<keyword evidence="3" id="KW-1185">Reference proteome</keyword>
<accession>A0A345DE53</accession>
<protein>
    <submittedName>
        <fullName evidence="2">Uncharacterized protein</fullName>
    </submittedName>
</protein>
<sequence length="91" mass="9619">MAQPTVNLDQHTYVCTAECIYRDQPFGVGDELKMSEREAGFLVSKGKFALKTESAAVEAVVTEASLSAASESTASLSTAMPVKSSGKEVTK</sequence>
<dbReference type="Proteomes" id="UP000252182">
    <property type="component" value="Chromosome"/>
</dbReference>
<evidence type="ECO:0000313" key="2">
    <source>
        <dbReference type="EMBL" id="AXF86641.1"/>
    </source>
</evidence>
<feature type="compositionally biased region" description="Low complexity" evidence="1">
    <location>
        <begin position="69"/>
        <end position="79"/>
    </location>
</feature>
<organism evidence="2 3">
    <name type="scientific">Ephemeroptericola cinctiostellae</name>
    <dbReference type="NCBI Taxonomy" id="2268024"/>
    <lineage>
        <taxon>Bacteria</taxon>
        <taxon>Pseudomonadati</taxon>
        <taxon>Pseudomonadota</taxon>
        <taxon>Betaproteobacteria</taxon>
        <taxon>Burkholderiales</taxon>
        <taxon>Burkholderiaceae</taxon>
        <taxon>Ephemeroptericola</taxon>
    </lineage>
</organism>
<dbReference type="KEGG" id="hyf:DTO96_102396"/>
<feature type="region of interest" description="Disordered" evidence="1">
    <location>
        <begin position="69"/>
        <end position="91"/>
    </location>
</feature>
<evidence type="ECO:0000256" key="1">
    <source>
        <dbReference type="SAM" id="MobiDB-lite"/>
    </source>
</evidence>
<evidence type="ECO:0000313" key="3">
    <source>
        <dbReference type="Proteomes" id="UP000252182"/>
    </source>
</evidence>
<reference evidence="3" key="1">
    <citation type="submission" date="2018-07" db="EMBL/GenBank/DDBJ databases">
        <authorList>
            <person name="Kim H."/>
        </authorList>
    </citation>
    <scope>NUCLEOTIDE SEQUENCE [LARGE SCALE GENOMIC DNA]</scope>
    <source>
        <strain evidence="3">F02</strain>
    </source>
</reference>
<gene>
    <name evidence="2" type="ORF">DTO96_102396</name>
</gene>
<name>A0A345DE53_9BURK</name>
<dbReference type="EMBL" id="CP031124">
    <property type="protein sequence ID" value="AXF86641.1"/>
    <property type="molecule type" value="Genomic_DNA"/>
</dbReference>
<proteinExistence type="predicted"/>
<dbReference type="RefSeq" id="WP_114563694.1">
    <property type="nucleotide sequence ID" value="NZ_CP031124.1"/>
</dbReference>
<dbReference type="AlphaFoldDB" id="A0A345DE53"/>